<comment type="caution">
    <text evidence="2">The sequence shown here is derived from an EMBL/GenBank/DDBJ whole genome shotgun (WGS) entry which is preliminary data.</text>
</comment>
<keyword evidence="3" id="KW-1185">Reference proteome</keyword>
<organism evidence="2 3">
    <name type="scientific">Quercus rubra</name>
    <name type="common">Northern red oak</name>
    <name type="synonym">Quercus borealis</name>
    <dbReference type="NCBI Taxonomy" id="3512"/>
    <lineage>
        <taxon>Eukaryota</taxon>
        <taxon>Viridiplantae</taxon>
        <taxon>Streptophyta</taxon>
        <taxon>Embryophyta</taxon>
        <taxon>Tracheophyta</taxon>
        <taxon>Spermatophyta</taxon>
        <taxon>Magnoliopsida</taxon>
        <taxon>eudicotyledons</taxon>
        <taxon>Gunneridae</taxon>
        <taxon>Pentapetalae</taxon>
        <taxon>rosids</taxon>
        <taxon>fabids</taxon>
        <taxon>Fagales</taxon>
        <taxon>Fagaceae</taxon>
        <taxon>Quercus</taxon>
    </lineage>
</organism>
<dbReference type="Proteomes" id="UP001324115">
    <property type="component" value="Unassembled WGS sequence"/>
</dbReference>
<dbReference type="EMBL" id="JAXUIC010000007">
    <property type="protein sequence ID" value="KAK4583573.1"/>
    <property type="molecule type" value="Genomic_DNA"/>
</dbReference>
<evidence type="ECO:0000313" key="3">
    <source>
        <dbReference type="Proteomes" id="UP001324115"/>
    </source>
</evidence>
<keyword evidence="1" id="KW-0732">Signal</keyword>
<reference evidence="2 3" key="1">
    <citation type="journal article" date="2023" name="G3 (Bethesda)">
        <title>A haplotype-resolved chromosome-scale genome for Quercus rubra L. provides insights into the genetics of adaptive traits for red oak species.</title>
        <authorList>
            <person name="Kapoor B."/>
            <person name="Jenkins J."/>
            <person name="Schmutz J."/>
            <person name="Zhebentyayeva T."/>
            <person name="Kuelheim C."/>
            <person name="Coggeshall M."/>
            <person name="Heim C."/>
            <person name="Lasky J.R."/>
            <person name="Leites L."/>
            <person name="Islam-Faridi N."/>
            <person name="Romero-Severson J."/>
            <person name="DeLeo V.L."/>
            <person name="Lucas S.M."/>
            <person name="Lazic D."/>
            <person name="Gailing O."/>
            <person name="Carlson J."/>
            <person name="Staton M."/>
        </authorList>
    </citation>
    <scope>NUCLEOTIDE SEQUENCE [LARGE SCALE GENOMIC DNA]</scope>
    <source>
        <strain evidence="2">Pseudo-F2</strain>
    </source>
</reference>
<gene>
    <name evidence="2" type="ORF">RGQ29_026346</name>
</gene>
<name>A0AAN7F0N8_QUERU</name>
<evidence type="ECO:0000313" key="2">
    <source>
        <dbReference type="EMBL" id="KAK4583573.1"/>
    </source>
</evidence>
<sequence length="81" mass="8951">MKSFSIFAIFMAFLLINSGNNLIMAKYCVAKLDTFRQICVIDVSKCTDAMKDSYGSGAIGWCDIFVLPKNICGCTYPCESI</sequence>
<protein>
    <submittedName>
        <fullName evidence="2">Uncharacterized protein</fullName>
    </submittedName>
</protein>
<evidence type="ECO:0000256" key="1">
    <source>
        <dbReference type="SAM" id="SignalP"/>
    </source>
</evidence>
<accession>A0AAN7F0N8</accession>
<feature type="chain" id="PRO_5043037612" evidence="1">
    <location>
        <begin position="20"/>
        <end position="81"/>
    </location>
</feature>
<proteinExistence type="predicted"/>
<dbReference type="AlphaFoldDB" id="A0AAN7F0N8"/>
<feature type="signal peptide" evidence="1">
    <location>
        <begin position="1"/>
        <end position="19"/>
    </location>
</feature>